<sequence length="63" mass="7023">MARCPGAYVKLTWKYLLIPISSNRNVPSDSPNHTHYRQEHLLMWTNGGGSSAESNHNLSGLTL</sequence>
<evidence type="ECO:0000313" key="2">
    <source>
        <dbReference type="Proteomes" id="UP000054166"/>
    </source>
</evidence>
<accession>A0A0C3GCM4</accession>
<gene>
    <name evidence="1" type="ORF">PILCRDRAFT_814296</name>
</gene>
<dbReference type="EMBL" id="KN832977">
    <property type="protein sequence ID" value="KIM88396.1"/>
    <property type="molecule type" value="Genomic_DNA"/>
</dbReference>
<dbReference type="HOGENOM" id="CLU_2886606_0_0_1"/>
<dbReference type="InParanoid" id="A0A0C3GCM4"/>
<proteinExistence type="predicted"/>
<organism evidence="1 2">
    <name type="scientific">Piloderma croceum (strain F 1598)</name>
    <dbReference type="NCBI Taxonomy" id="765440"/>
    <lineage>
        <taxon>Eukaryota</taxon>
        <taxon>Fungi</taxon>
        <taxon>Dikarya</taxon>
        <taxon>Basidiomycota</taxon>
        <taxon>Agaricomycotina</taxon>
        <taxon>Agaricomycetes</taxon>
        <taxon>Agaricomycetidae</taxon>
        <taxon>Atheliales</taxon>
        <taxon>Atheliaceae</taxon>
        <taxon>Piloderma</taxon>
    </lineage>
</organism>
<reference evidence="1 2" key="1">
    <citation type="submission" date="2014-04" db="EMBL/GenBank/DDBJ databases">
        <authorList>
            <consortium name="DOE Joint Genome Institute"/>
            <person name="Kuo A."/>
            <person name="Tarkka M."/>
            <person name="Buscot F."/>
            <person name="Kohler A."/>
            <person name="Nagy L.G."/>
            <person name="Floudas D."/>
            <person name="Copeland A."/>
            <person name="Barry K.W."/>
            <person name="Cichocki N."/>
            <person name="Veneault-Fourrey C."/>
            <person name="LaButti K."/>
            <person name="Lindquist E.A."/>
            <person name="Lipzen A."/>
            <person name="Lundell T."/>
            <person name="Morin E."/>
            <person name="Murat C."/>
            <person name="Sun H."/>
            <person name="Tunlid A."/>
            <person name="Henrissat B."/>
            <person name="Grigoriev I.V."/>
            <person name="Hibbett D.S."/>
            <person name="Martin F."/>
            <person name="Nordberg H.P."/>
            <person name="Cantor M.N."/>
            <person name="Hua S.X."/>
        </authorList>
    </citation>
    <scope>NUCLEOTIDE SEQUENCE [LARGE SCALE GENOMIC DNA]</scope>
    <source>
        <strain evidence="1 2">F 1598</strain>
    </source>
</reference>
<name>A0A0C3GCM4_PILCF</name>
<dbReference type="AlphaFoldDB" id="A0A0C3GCM4"/>
<dbReference type="Proteomes" id="UP000054166">
    <property type="component" value="Unassembled WGS sequence"/>
</dbReference>
<evidence type="ECO:0000313" key="1">
    <source>
        <dbReference type="EMBL" id="KIM88396.1"/>
    </source>
</evidence>
<keyword evidence="2" id="KW-1185">Reference proteome</keyword>
<protein>
    <submittedName>
        <fullName evidence="1">Uncharacterized protein</fullName>
    </submittedName>
</protein>
<reference evidence="2" key="2">
    <citation type="submission" date="2015-01" db="EMBL/GenBank/DDBJ databases">
        <title>Evolutionary Origins and Diversification of the Mycorrhizal Mutualists.</title>
        <authorList>
            <consortium name="DOE Joint Genome Institute"/>
            <consortium name="Mycorrhizal Genomics Consortium"/>
            <person name="Kohler A."/>
            <person name="Kuo A."/>
            <person name="Nagy L.G."/>
            <person name="Floudas D."/>
            <person name="Copeland A."/>
            <person name="Barry K.W."/>
            <person name="Cichocki N."/>
            <person name="Veneault-Fourrey C."/>
            <person name="LaButti K."/>
            <person name="Lindquist E.A."/>
            <person name="Lipzen A."/>
            <person name="Lundell T."/>
            <person name="Morin E."/>
            <person name="Murat C."/>
            <person name="Riley R."/>
            <person name="Ohm R."/>
            <person name="Sun H."/>
            <person name="Tunlid A."/>
            <person name="Henrissat B."/>
            <person name="Grigoriev I.V."/>
            <person name="Hibbett D.S."/>
            <person name="Martin F."/>
        </authorList>
    </citation>
    <scope>NUCLEOTIDE SEQUENCE [LARGE SCALE GENOMIC DNA]</scope>
    <source>
        <strain evidence="2">F 1598</strain>
    </source>
</reference>